<dbReference type="SUPFAM" id="SSF46785">
    <property type="entry name" value="Winged helix' DNA-binding domain"/>
    <property type="match status" value="1"/>
</dbReference>
<evidence type="ECO:0000259" key="4">
    <source>
        <dbReference type="PROSITE" id="PS51063"/>
    </source>
</evidence>
<dbReference type="GO" id="GO:0003700">
    <property type="term" value="F:DNA-binding transcription factor activity"/>
    <property type="evidence" value="ECO:0007669"/>
    <property type="project" value="TreeGrafter"/>
</dbReference>
<evidence type="ECO:0000313" key="5">
    <source>
        <dbReference type="EMBL" id="QDL36760.1"/>
    </source>
</evidence>
<evidence type="ECO:0000256" key="2">
    <source>
        <dbReference type="ARBA" id="ARBA00023125"/>
    </source>
</evidence>
<dbReference type="SMART" id="SM00419">
    <property type="entry name" value="HTH_CRP"/>
    <property type="match status" value="1"/>
</dbReference>
<dbReference type="InterPro" id="IPR000595">
    <property type="entry name" value="cNMP-bd_dom"/>
</dbReference>
<dbReference type="PANTHER" id="PTHR24567:SF74">
    <property type="entry name" value="HTH-TYPE TRANSCRIPTIONAL REGULATOR ARCR"/>
    <property type="match status" value="1"/>
</dbReference>
<dbReference type="InterPro" id="IPR050397">
    <property type="entry name" value="Env_Response_Regulators"/>
</dbReference>
<evidence type="ECO:0000256" key="3">
    <source>
        <dbReference type="ARBA" id="ARBA00023163"/>
    </source>
</evidence>
<sequence length="257" mass="28276">MMGLEEYNESPMIAPPRHVCAPRQNQLLAALSDAEWNRWQADLQLVDLRQGQVLSESGTAPVYAYFPTTAIVSLLYLTQEGASTEIAVVGNDGVVGFSLFMGGNATPSQAVVQHAGQAYRLPAQAVRNEVNRAGPMLAILLRYTQLMMTQMAQTATCNRYHSINQQLCRRLLLGLDRLPAGELVMTQELLASLLGVRRESVTAAALKLQQAGVIRYRRGHIQVLDRQRLEQCTCECYTPAPKEYNAPPSPRPALLAA</sequence>
<dbReference type="Proteomes" id="UP000316798">
    <property type="component" value="Chromosome"/>
</dbReference>
<evidence type="ECO:0000256" key="1">
    <source>
        <dbReference type="ARBA" id="ARBA00023015"/>
    </source>
</evidence>
<name>A0A515D8M8_9BURK</name>
<evidence type="ECO:0000313" key="6">
    <source>
        <dbReference type="Proteomes" id="UP000316798"/>
    </source>
</evidence>
<dbReference type="PANTHER" id="PTHR24567">
    <property type="entry name" value="CRP FAMILY TRANSCRIPTIONAL REGULATORY PROTEIN"/>
    <property type="match status" value="1"/>
</dbReference>
<dbReference type="InterPro" id="IPR012318">
    <property type="entry name" value="HTH_CRP"/>
</dbReference>
<keyword evidence="3" id="KW-0804">Transcription</keyword>
<reference evidence="5 6" key="1">
    <citation type="submission" date="2019-01" db="EMBL/GenBank/DDBJ databases">
        <title>Genomic insights into a novel species Rhodoferax sp.</title>
        <authorList>
            <person name="Jin L."/>
        </authorList>
    </citation>
    <scope>NUCLEOTIDE SEQUENCE [LARGE SCALE GENOMIC DNA]</scope>
    <source>
        <strain evidence="5 6">CHu59-6-5</strain>
    </source>
</reference>
<dbReference type="PROSITE" id="PS51063">
    <property type="entry name" value="HTH_CRP_2"/>
    <property type="match status" value="1"/>
</dbReference>
<dbReference type="Gene3D" id="2.60.120.10">
    <property type="entry name" value="Jelly Rolls"/>
    <property type="match status" value="1"/>
</dbReference>
<dbReference type="GO" id="GO:0005829">
    <property type="term" value="C:cytosol"/>
    <property type="evidence" value="ECO:0007669"/>
    <property type="project" value="TreeGrafter"/>
</dbReference>
<dbReference type="AlphaFoldDB" id="A0A515D8M8"/>
<keyword evidence="2" id="KW-0238">DNA-binding</keyword>
<dbReference type="EMBL" id="CP035503">
    <property type="protein sequence ID" value="QDL36760.1"/>
    <property type="molecule type" value="Genomic_DNA"/>
</dbReference>
<feature type="domain" description="HTH crp-type" evidence="4">
    <location>
        <begin position="161"/>
        <end position="227"/>
    </location>
</feature>
<dbReference type="InterPro" id="IPR018490">
    <property type="entry name" value="cNMP-bd_dom_sf"/>
</dbReference>
<dbReference type="SUPFAM" id="SSF51206">
    <property type="entry name" value="cAMP-binding domain-like"/>
    <property type="match status" value="1"/>
</dbReference>
<dbReference type="InterPro" id="IPR014710">
    <property type="entry name" value="RmlC-like_jellyroll"/>
</dbReference>
<gene>
    <name evidence="5" type="ORF">EUB48_05190</name>
</gene>
<dbReference type="OrthoDB" id="8889761at2"/>
<dbReference type="Pfam" id="PF00027">
    <property type="entry name" value="cNMP_binding"/>
    <property type="match status" value="1"/>
</dbReference>
<proteinExistence type="predicted"/>
<dbReference type="InterPro" id="IPR036390">
    <property type="entry name" value="WH_DNA-bd_sf"/>
</dbReference>
<accession>A0A515D8M8</accession>
<dbReference type="KEGG" id="rhf:EUB48_05190"/>
<dbReference type="SMART" id="SM00100">
    <property type="entry name" value="cNMP"/>
    <property type="match status" value="1"/>
</dbReference>
<protein>
    <submittedName>
        <fullName evidence="5">Crp/Fnr family transcriptional regulator</fullName>
    </submittedName>
</protein>
<keyword evidence="6" id="KW-1185">Reference proteome</keyword>
<dbReference type="Pfam" id="PF13545">
    <property type="entry name" value="HTH_Crp_2"/>
    <property type="match status" value="1"/>
</dbReference>
<dbReference type="GO" id="GO:0003677">
    <property type="term" value="F:DNA binding"/>
    <property type="evidence" value="ECO:0007669"/>
    <property type="project" value="UniProtKB-KW"/>
</dbReference>
<keyword evidence="1" id="KW-0805">Transcription regulation</keyword>
<organism evidence="5 6">
    <name type="scientific">Rhodoferax sediminis</name>
    <dbReference type="NCBI Taxonomy" id="2509614"/>
    <lineage>
        <taxon>Bacteria</taxon>
        <taxon>Pseudomonadati</taxon>
        <taxon>Pseudomonadota</taxon>
        <taxon>Betaproteobacteria</taxon>
        <taxon>Burkholderiales</taxon>
        <taxon>Comamonadaceae</taxon>
        <taxon>Rhodoferax</taxon>
    </lineage>
</organism>